<evidence type="ECO:0000256" key="3">
    <source>
        <dbReference type="ARBA" id="ARBA00023125"/>
    </source>
</evidence>
<dbReference type="SUPFAM" id="SSF46785">
    <property type="entry name" value="Winged helix' DNA-binding domain"/>
    <property type="match status" value="1"/>
</dbReference>
<evidence type="ECO:0000256" key="1">
    <source>
        <dbReference type="ARBA" id="ARBA00009437"/>
    </source>
</evidence>
<dbReference type="PANTHER" id="PTHR30346:SF30">
    <property type="entry name" value="SMALL NEUTRAL PROTEASE REGULATORY PROTEIN"/>
    <property type="match status" value="1"/>
</dbReference>
<dbReference type="RefSeq" id="WP_189461959.1">
    <property type="nucleotide sequence ID" value="NZ_BMYO01000009.1"/>
</dbReference>
<gene>
    <name evidence="6" type="ORF">GCM10007350_32440</name>
</gene>
<comment type="caution">
    <text evidence="6">The sequence shown here is derived from an EMBL/GenBank/DDBJ whole genome shotgun (WGS) entry which is preliminary data.</text>
</comment>
<dbReference type="InterPro" id="IPR036388">
    <property type="entry name" value="WH-like_DNA-bd_sf"/>
</dbReference>
<reference evidence="7" key="1">
    <citation type="journal article" date="2019" name="Int. J. Syst. Evol. Microbiol.">
        <title>The Global Catalogue of Microorganisms (GCM) 10K type strain sequencing project: providing services to taxonomists for standard genome sequencing and annotation.</title>
        <authorList>
            <consortium name="The Broad Institute Genomics Platform"/>
            <consortium name="The Broad Institute Genome Sequencing Center for Infectious Disease"/>
            <person name="Wu L."/>
            <person name="Ma J."/>
        </authorList>
    </citation>
    <scope>NUCLEOTIDE SEQUENCE [LARGE SCALE GENOMIC DNA]</scope>
    <source>
        <strain evidence="7">KCTC 23701</strain>
    </source>
</reference>
<dbReference type="PRINTS" id="PR00039">
    <property type="entry name" value="HTHLYSR"/>
</dbReference>
<evidence type="ECO:0000256" key="2">
    <source>
        <dbReference type="ARBA" id="ARBA00023015"/>
    </source>
</evidence>
<dbReference type="CDD" id="cd08436">
    <property type="entry name" value="PBP2_LTTR_like_3"/>
    <property type="match status" value="1"/>
</dbReference>
<keyword evidence="3" id="KW-0238">DNA-binding</keyword>
<dbReference type="InterPro" id="IPR000847">
    <property type="entry name" value="LysR_HTH_N"/>
</dbReference>
<keyword evidence="2" id="KW-0805">Transcription regulation</keyword>
<dbReference type="Gene3D" id="3.40.190.290">
    <property type="match status" value="1"/>
</dbReference>
<protein>
    <submittedName>
        <fullName evidence="6">LysR family transcriptional regulator</fullName>
    </submittedName>
</protein>
<feature type="domain" description="HTH lysR-type" evidence="5">
    <location>
        <begin position="1"/>
        <end position="58"/>
    </location>
</feature>
<evidence type="ECO:0000313" key="6">
    <source>
        <dbReference type="EMBL" id="GHD67967.1"/>
    </source>
</evidence>
<sequence>MNLRQIEYAVAVAETEHFTRAAEACHTVQSALSHQIARLEDELGAPLFERTSRRVQLTPAGRAFLPAARQLLHDAQRVRDEVAAATGQIRGSLAVSVISALNAPDAVALLAEFHRRHPQVDIRLNSGMSEVMLADVREYRADAAFIGLWPGEEITGLNALQLCDEALVAVLPLAHALASRPRLDLQDIAGEHWVDYRAGSSARRQTDEAFARAGLARHVGFEIDHIALLERFVRQGLAIGMVPASSAAGLSGVCVVPVRDAPARRVYCIWARQPTPAAQAFVELVAGATREETQ</sequence>
<comment type="similarity">
    <text evidence="1">Belongs to the LysR transcriptional regulatory family.</text>
</comment>
<dbReference type="SUPFAM" id="SSF53850">
    <property type="entry name" value="Periplasmic binding protein-like II"/>
    <property type="match status" value="1"/>
</dbReference>
<keyword evidence="4" id="KW-0804">Transcription</keyword>
<dbReference type="PROSITE" id="PS50931">
    <property type="entry name" value="HTH_LYSR"/>
    <property type="match status" value="1"/>
</dbReference>
<dbReference type="InterPro" id="IPR005119">
    <property type="entry name" value="LysR_subst-bd"/>
</dbReference>
<accession>A0ABQ3H571</accession>
<dbReference type="EMBL" id="BMYO01000009">
    <property type="protein sequence ID" value="GHD67967.1"/>
    <property type="molecule type" value="Genomic_DNA"/>
</dbReference>
<dbReference type="PANTHER" id="PTHR30346">
    <property type="entry name" value="TRANSCRIPTIONAL DUAL REGULATOR HCAR-RELATED"/>
    <property type="match status" value="1"/>
</dbReference>
<dbReference type="Gene3D" id="1.10.10.10">
    <property type="entry name" value="Winged helix-like DNA-binding domain superfamily/Winged helix DNA-binding domain"/>
    <property type="match status" value="1"/>
</dbReference>
<keyword evidence="7" id="KW-1185">Reference proteome</keyword>
<organism evidence="6 7">
    <name type="scientific">Jeongeupia chitinilytica</name>
    <dbReference type="NCBI Taxonomy" id="1041641"/>
    <lineage>
        <taxon>Bacteria</taxon>
        <taxon>Pseudomonadati</taxon>
        <taxon>Pseudomonadota</taxon>
        <taxon>Betaproteobacteria</taxon>
        <taxon>Neisseriales</taxon>
        <taxon>Chitinibacteraceae</taxon>
        <taxon>Jeongeupia</taxon>
    </lineage>
</organism>
<evidence type="ECO:0000256" key="4">
    <source>
        <dbReference type="ARBA" id="ARBA00023163"/>
    </source>
</evidence>
<dbReference type="Pfam" id="PF03466">
    <property type="entry name" value="LysR_substrate"/>
    <property type="match status" value="1"/>
</dbReference>
<evidence type="ECO:0000259" key="5">
    <source>
        <dbReference type="PROSITE" id="PS50931"/>
    </source>
</evidence>
<dbReference type="Proteomes" id="UP000604737">
    <property type="component" value="Unassembled WGS sequence"/>
</dbReference>
<name>A0ABQ3H571_9NEIS</name>
<dbReference type="Pfam" id="PF00126">
    <property type="entry name" value="HTH_1"/>
    <property type="match status" value="1"/>
</dbReference>
<dbReference type="InterPro" id="IPR036390">
    <property type="entry name" value="WH_DNA-bd_sf"/>
</dbReference>
<proteinExistence type="inferred from homology"/>
<evidence type="ECO:0000313" key="7">
    <source>
        <dbReference type="Proteomes" id="UP000604737"/>
    </source>
</evidence>